<accession>A0A1D2JAM1</accession>
<dbReference type="VEuPathDB" id="FungiDB:PADG_05363"/>
<keyword evidence="6 15" id="KW-0349">Heme</keyword>
<dbReference type="Pfam" id="PF05730">
    <property type="entry name" value="CFEM"/>
    <property type="match status" value="1"/>
</dbReference>
<dbReference type="PANTHER" id="PTHR37928">
    <property type="entry name" value="CFEM DOMAIN PROTEIN (AFU_ORTHOLOGUE AFUA_6G14090)"/>
    <property type="match status" value="1"/>
</dbReference>
<keyword evidence="7" id="KW-0336">GPI-anchor</keyword>
<keyword evidence="10 15" id="KW-0408">Iron</keyword>
<dbReference type="InterPro" id="IPR008427">
    <property type="entry name" value="Extracellular_membr_CFEM_dom"/>
</dbReference>
<organism evidence="18 19">
    <name type="scientific">Paracoccidioides brasiliensis</name>
    <dbReference type="NCBI Taxonomy" id="121759"/>
    <lineage>
        <taxon>Eukaryota</taxon>
        <taxon>Fungi</taxon>
        <taxon>Dikarya</taxon>
        <taxon>Ascomycota</taxon>
        <taxon>Pezizomycotina</taxon>
        <taxon>Eurotiomycetes</taxon>
        <taxon>Eurotiomycetidae</taxon>
        <taxon>Onygenales</taxon>
        <taxon>Ajellomycetaceae</taxon>
        <taxon>Paracoccidioides</taxon>
    </lineage>
</organism>
<feature type="chain" id="PRO_5008902371" description="CFEM domain-containing protein" evidence="16">
    <location>
        <begin position="20"/>
        <end position="261"/>
    </location>
</feature>
<proteinExistence type="inferred from homology"/>
<evidence type="ECO:0000256" key="7">
    <source>
        <dbReference type="ARBA" id="ARBA00022622"/>
    </source>
</evidence>
<feature type="disulfide bond" evidence="15">
    <location>
        <begin position="48"/>
        <end position="55"/>
    </location>
</feature>
<keyword evidence="12 15" id="KW-1015">Disulfide bond</keyword>
<evidence type="ECO:0000313" key="19">
    <source>
        <dbReference type="Proteomes" id="UP000242814"/>
    </source>
</evidence>
<feature type="signal peptide" evidence="16">
    <location>
        <begin position="1"/>
        <end position="19"/>
    </location>
</feature>
<dbReference type="AlphaFoldDB" id="A0A1D2JAM1"/>
<name>A0A1D2JAM1_PARBR</name>
<protein>
    <recommendedName>
        <fullName evidence="17">CFEM domain-containing protein</fullName>
    </recommendedName>
</protein>
<comment type="caution">
    <text evidence="15">Lacks conserved residue(s) required for the propagation of feature annotation.</text>
</comment>
<keyword evidence="11" id="KW-0472">Membrane</keyword>
<evidence type="ECO:0000256" key="11">
    <source>
        <dbReference type="ARBA" id="ARBA00023136"/>
    </source>
</evidence>
<evidence type="ECO:0000256" key="8">
    <source>
        <dbReference type="ARBA" id="ARBA00022723"/>
    </source>
</evidence>
<comment type="similarity">
    <text evidence="3">Belongs to the RBT5 family.</text>
</comment>
<dbReference type="GO" id="GO:0005576">
    <property type="term" value="C:extracellular region"/>
    <property type="evidence" value="ECO:0007669"/>
    <property type="project" value="UniProtKB-SubCell"/>
</dbReference>
<dbReference type="PANTHER" id="PTHR37928:SF1">
    <property type="entry name" value="CFEM DOMAIN PROTEIN (AFU_ORTHOLOGUE AFUA_6G14090)"/>
    <property type="match status" value="1"/>
</dbReference>
<dbReference type="GO" id="GO:0005886">
    <property type="term" value="C:plasma membrane"/>
    <property type="evidence" value="ECO:0007669"/>
    <property type="project" value="UniProtKB-SubCell"/>
</dbReference>
<keyword evidence="14" id="KW-0449">Lipoprotein</keyword>
<evidence type="ECO:0000256" key="15">
    <source>
        <dbReference type="PROSITE-ProRule" id="PRU01356"/>
    </source>
</evidence>
<evidence type="ECO:0000256" key="9">
    <source>
        <dbReference type="ARBA" id="ARBA00022729"/>
    </source>
</evidence>
<dbReference type="Proteomes" id="UP000242814">
    <property type="component" value="Unassembled WGS sequence"/>
</dbReference>
<evidence type="ECO:0000256" key="5">
    <source>
        <dbReference type="ARBA" id="ARBA00022525"/>
    </source>
</evidence>
<evidence type="ECO:0000256" key="13">
    <source>
        <dbReference type="ARBA" id="ARBA00023180"/>
    </source>
</evidence>
<feature type="binding site" description="axial binding residue" evidence="15">
    <location>
        <position position="52"/>
    </location>
    <ligand>
        <name>heme</name>
        <dbReference type="ChEBI" id="CHEBI:30413"/>
    </ligand>
    <ligandPart>
        <name>Fe</name>
        <dbReference type="ChEBI" id="CHEBI:18248"/>
    </ligandPart>
</feature>
<evidence type="ECO:0000256" key="14">
    <source>
        <dbReference type="ARBA" id="ARBA00023288"/>
    </source>
</evidence>
<dbReference type="SMART" id="SM00747">
    <property type="entry name" value="CFEM"/>
    <property type="match status" value="1"/>
</dbReference>
<evidence type="ECO:0000256" key="3">
    <source>
        <dbReference type="ARBA" id="ARBA00010031"/>
    </source>
</evidence>
<dbReference type="GO" id="GO:0046872">
    <property type="term" value="F:metal ion binding"/>
    <property type="evidence" value="ECO:0007669"/>
    <property type="project" value="UniProtKB-UniRule"/>
</dbReference>
<dbReference type="EMBL" id="LZYO01000235">
    <property type="protein sequence ID" value="ODH24175.1"/>
    <property type="molecule type" value="Genomic_DNA"/>
</dbReference>
<comment type="caution">
    <text evidence="18">The sequence shown here is derived from an EMBL/GenBank/DDBJ whole genome shotgun (WGS) entry which is preliminary data.</text>
</comment>
<dbReference type="InterPro" id="IPR051735">
    <property type="entry name" value="CFEM_domain"/>
</dbReference>
<evidence type="ECO:0000256" key="2">
    <source>
        <dbReference type="ARBA" id="ARBA00004613"/>
    </source>
</evidence>
<comment type="subcellular location">
    <subcellularLocation>
        <location evidence="1">Cell membrane</location>
        <topology evidence="1">Lipid-anchor</topology>
        <topology evidence="1">GPI-anchor</topology>
    </subcellularLocation>
    <subcellularLocation>
        <location evidence="2">Secreted</location>
    </subcellularLocation>
</comment>
<evidence type="ECO:0000256" key="6">
    <source>
        <dbReference type="ARBA" id="ARBA00022617"/>
    </source>
</evidence>
<feature type="disulfide bond" evidence="15">
    <location>
        <begin position="57"/>
        <end position="90"/>
    </location>
</feature>
<dbReference type="VEuPathDB" id="FungiDB:PABG_12009"/>
<evidence type="ECO:0000256" key="16">
    <source>
        <dbReference type="SAM" id="SignalP"/>
    </source>
</evidence>
<keyword evidence="13" id="KW-0325">Glycoprotein</keyword>
<sequence>MKAIIALAGLLILSATAVCQDMSPVLNLAPCPRGCVFDTLGKAPDYGCSSSDVSCLCKSEGYQGEVKKCVQEKCTAEEVEALDKAGREVCDSAGAPIPPRTTTGADLTLPVPTVVLPTVNPLPEPPRSSVPSVPSVSSAPQEVVSTIVIPVPSVTPEVPSVSLPSTPSVPSLSVPPAPELPSVAVPSLPSIAPPSIPTAPGMGSMTVQPVSSSAGTTYMDPARSTSSAVSSSTLEPFLGAANMLLPVHAGAVGVGVLALII</sequence>
<dbReference type="GO" id="GO:0098552">
    <property type="term" value="C:side of membrane"/>
    <property type="evidence" value="ECO:0007669"/>
    <property type="project" value="UniProtKB-KW"/>
</dbReference>
<reference evidence="18 19" key="1">
    <citation type="submission" date="2016-06" db="EMBL/GenBank/DDBJ databases">
        <authorList>
            <person name="Kjaerup R.B."/>
            <person name="Dalgaard T.S."/>
            <person name="Juul-Madsen H.R."/>
        </authorList>
    </citation>
    <scope>NUCLEOTIDE SEQUENCE [LARGE SCALE GENOMIC DNA]</scope>
    <source>
        <strain evidence="18 19">Pb300</strain>
    </source>
</reference>
<evidence type="ECO:0000313" key="18">
    <source>
        <dbReference type="EMBL" id="ODH24175.1"/>
    </source>
</evidence>
<keyword evidence="4" id="KW-1003">Cell membrane</keyword>
<gene>
    <name evidence="18" type="ORF">ACO22_05338</name>
</gene>
<evidence type="ECO:0000256" key="1">
    <source>
        <dbReference type="ARBA" id="ARBA00004609"/>
    </source>
</evidence>
<feature type="domain" description="CFEM" evidence="17">
    <location>
        <begin position="3"/>
        <end position="113"/>
    </location>
</feature>
<dbReference type="PROSITE" id="PS52012">
    <property type="entry name" value="CFEM"/>
    <property type="match status" value="1"/>
</dbReference>
<evidence type="ECO:0000259" key="17">
    <source>
        <dbReference type="PROSITE" id="PS52012"/>
    </source>
</evidence>
<evidence type="ECO:0000256" key="12">
    <source>
        <dbReference type="ARBA" id="ARBA00023157"/>
    </source>
</evidence>
<keyword evidence="5" id="KW-0964">Secreted</keyword>
<evidence type="ECO:0000256" key="10">
    <source>
        <dbReference type="ARBA" id="ARBA00023004"/>
    </source>
</evidence>
<evidence type="ECO:0000256" key="4">
    <source>
        <dbReference type="ARBA" id="ARBA00022475"/>
    </source>
</evidence>
<keyword evidence="8 15" id="KW-0479">Metal-binding</keyword>
<keyword evidence="9 16" id="KW-0732">Signal</keyword>